<keyword evidence="2" id="KW-1185">Reference proteome</keyword>
<accession>A0ACB0YNP7</accession>
<name>A0ACB0YNP7_MELEN</name>
<comment type="caution">
    <text evidence="1">The sequence shown here is derived from an EMBL/GenBank/DDBJ whole genome shotgun (WGS) entry which is preliminary data.</text>
</comment>
<sequence length="398" mass="47513">MKIFLLIFLQIIFLNVCKCLEINKIQKSAIEIRKTTNGKNINNINIIAPVDNETDIIRKKRSSINRERLIKIKLDEEKNLESSTKRQELEGFGKKVDEGNKDGKINGRKVVIGEDNDKKLKEEGELEGLELHREGTLKKKVEEKKQLNNMKTNEEKEDGYNEEKVKMNEGDVNRIDEEEEEDTQEKIGENTKRKEMDKMNEESEREEIMEEKFEMNKLNKEEEEEEEQENIEEKFKANGGNNANKLQNQQIVEENKMKKENLELDKEELFEINEDDEIKNKRWGRIKESYFSEELSDEVKDKEEIEKLEEIEEENKNEKKIGIEEKERQIFKFGDEFNNNNNYNKQQIDKKQFFGLNENLEENNIQQKFNEYKQQPQQLTYNSYFNLFNSDEGFLIYL</sequence>
<organism evidence="1 2">
    <name type="scientific">Meloidogyne enterolobii</name>
    <name type="common">Root-knot nematode worm</name>
    <name type="synonym">Meloidogyne mayaguensis</name>
    <dbReference type="NCBI Taxonomy" id="390850"/>
    <lineage>
        <taxon>Eukaryota</taxon>
        <taxon>Metazoa</taxon>
        <taxon>Ecdysozoa</taxon>
        <taxon>Nematoda</taxon>
        <taxon>Chromadorea</taxon>
        <taxon>Rhabditida</taxon>
        <taxon>Tylenchina</taxon>
        <taxon>Tylenchomorpha</taxon>
        <taxon>Tylenchoidea</taxon>
        <taxon>Meloidogynidae</taxon>
        <taxon>Meloidogyninae</taxon>
        <taxon>Meloidogyne</taxon>
    </lineage>
</organism>
<reference evidence="1" key="1">
    <citation type="submission" date="2023-11" db="EMBL/GenBank/DDBJ databases">
        <authorList>
            <person name="Poullet M."/>
        </authorList>
    </citation>
    <scope>NUCLEOTIDE SEQUENCE</scope>
    <source>
        <strain evidence="1">E1834</strain>
    </source>
</reference>
<gene>
    <name evidence="1" type="ORF">MENTE1834_LOCUS14582</name>
</gene>
<protein>
    <submittedName>
        <fullName evidence="1">Uncharacterized protein</fullName>
    </submittedName>
</protein>
<evidence type="ECO:0000313" key="1">
    <source>
        <dbReference type="EMBL" id="CAK5055230.1"/>
    </source>
</evidence>
<dbReference type="Proteomes" id="UP001497535">
    <property type="component" value="Unassembled WGS sequence"/>
</dbReference>
<evidence type="ECO:0000313" key="2">
    <source>
        <dbReference type="Proteomes" id="UP001497535"/>
    </source>
</evidence>
<proteinExistence type="predicted"/>
<dbReference type="EMBL" id="CAVMJV010000016">
    <property type="protein sequence ID" value="CAK5055230.1"/>
    <property type="molecule type" value="Genomic_DNA"/>
</dbReference>